<keyword evidence="8" id="KW-0206">Cytoskeleton</keyword>
<dbReference type="SUPFAM" id="SSF74924">
    <property type="entry name" value="Cap-Gly domain"/>
    <property type="match status" value="1"/>
</dbReference>
<evidence type="ECO:0000256" key="7">
    <source>
        <dbReference type="ARBA" id="ARBA00023054"/>
    </source>
</evidence>
<proteinExistence type="inferred from homology"/>
<dbReference type="InterPro" id="IPR000938">
    <property type="entry name" value="CAP-Gly_domain"/>
</dbReference>
<keyword evidence="6" id="KW-0243">Dynein</keyword>
<sequence length="1268" mass="143987">MSFEVGQRVETATTGKGTVAFVGNTQFSDGEWIGIILDEPKGKNNGTVQNVEYFTCEPNFGLFTRPAQLKHDGAMKKPGLRPPGSSSVAARKDSVMNRSGTSSKGSSPGISPAVSTERLPNKSGMGPRSMSKLADPGESRMSREWSNLSQSSVASTRSGIPTKPRQSMAPPPDRRQSLAPAKKPSVVQPPKPAPIQTQAEDSPLPPPIGMTDSGTELGTETVLSRAKKIDETAPSAPQTPVTTTPATSKIDNSAELEYLRQEVKDLNEKLENTRAKRKDDHAKLLEFERISIEVRTLQEVKNRLNDRVVELEKQLLDERKAAEDLKAWHENNKDSISEHQEMMEMATIEKELAEEKADGLYHENLELKEKIETMEAELEILKEEMGSSGGAAQAGNSVQMKAIETQNEKLKDALIKLRDLSQQATTDRQKAVEECERIRQENSELVRVAELLKRQAEIAESKIAGFQEQIDAAMGAEEMVTQLTNKNFDMEEKIAKLEEAIEFMEEARDLDEQLSEVQKQTEKDLLKEIEDFKMKQHELNGRIRDEQKHAFELSQTILKFRERMAGLNSSIQDQKDQILQMEEELHGHKNENLDKSSMVTQLQQSSMRNFSEAVERQINAIELEYSRKLAGYLKAFLPDNFAKIGGENDSIQMVVMFSRLSAKSRLFAKLSGDAYPQVPGGMRREHVTKSHKGEQWAHCARVNYLSYSLTAVLGQFESAVSQTTIEVLMKLTEMYGEMSTHERSVDQYLELLKTSRFDENTSLENFEKPIVYFQNVFSLHISGDGFNAAQWVSDICSSLSAGLFYCKFNLRRLTFFLQESIQAGELFNLIENLGNELAACENVVLKSLKHIPDSSKKCLKLESEFTEELLNSVAQLDRISSILRETCSTGAGQIGGITETEGFDELRVKEMIHGVIVKYNGWIAIENAFEPIRKTMGSLRDSLENVHTGLESARMEKPIPENKPFPPLLDRAHHRKQAATEAESLRWQMEKKDNEMLELRKQIKARIEDVSNFKLRLEMAESRLNSTNKEEGDKVKQLEEKIQQMVNDHKRGQIEFDETMDVLRREMKEVETENAELKQRANKISKETLWKNVQMETRTPLSSQNISDESASRSEVIYLETQLGKQMEARKRAELQQFNSKKVPGLISGPLSIFDAQNDEKEGLLRLIDKLHEESLRLRREENKHLAYVPKNPNCSVETMEREMEEFNEKREQFYDQLNSVNRRLGRAWLDAWGQKCPFEIPSEQLKPVGKMTEKQFSETCNKWGIVW</sequence>
<dbReference type="Pfam" id="PF12455">
    <property type="entry name" value="Dynactin"/>
    <property type="match status" value="1"/>
</dbReference>
<evidence type="ECO:0000256" key="1">
    <source>
        <dbReference type="ARBA" id="ARBA00004245"/>
    </source>
</evidence>
<evidence type="ECO:0000256" key="6">
    <source>
        <dbReference type="ARBA" id="ARBA00023017"/>
    </source>
</evidence>
<dbReference type="GO" id="GO:0005874">
    <property type="term" value="C:microtubule"/>
    <property type="evidence" value="ECO:0007669"/>
    <property type="project" value="UniProtKB-KW"/>
</dbReference>
<dbReference type="InterPro" id="IPR022157">
    <property type="entry name" value="Dynactin"/>
</dbReference>
<dbReference type="GO" id="GO:0005814">
    <property type="term" value="C:centriole"/>
    <property type="evidence" value="ECO:0007669"/>
    <property type="project" value="UniProtKB-SubCell"/>
</dbReference>
<evidence type="ECO:0000256" key="2">
    <source>
        <dbReference type="ARBA" id="ARBA00011010"/>
    </source>
</evidence>
<keyword evidence="7 9" id="KW-0175">Coiled coil</keyword>
<dbReference type="Pfam" id="PF01302">
    <property type="entry name" value="CAP_GLY"/>
    <property type="match status" value="1"/>
</dbReference>
<dbReference type="PANTHER" id="PTHR18916">
    <property type="entry name" value="DYNACTIN 1-RELATED MICROTUBULE-BINDING"/>
    <property type="match status" value="1"/>
</dbReference>
<feature type="coiled-coil region" evidence="9">
    <location>
        <begin position="1154"/>
        <end position="1224"/>
    </location>
</feature>
<evidence type="ECO:0000313" key="13">
    <source>
        <dbReference type="Proteomes" id="UP001152747"/>
    </source>
</evidence>
<dbReference type="PROSITE" id="PS50245">
    <property type="entry name" value="CAP_GLY_2"/>
    <property type="match status" value="1"/>
</dbReference>
<evidence type="ECO:0000256" key="9">
    <source>
        <dbReference type="SAM" id="Coils"/>
    </source>
</evidence>
<evidence type="ECO:0000256" key="3">
    <source>
        <dbReference type="ARBA" id="ARBA00016574"/>
    </source>
</evidence>
<reference evidence="12" key="1">
    <citation type="submission" date="2022-11" db="EMBL/GenBank/DDBJ databases">
        <authorList>
            <person name="Kikuchi T."/>
        </authorList>
    </citation>
    <scope>NUCLEOTIDE SEQUENCE</scope>
    <source>
        <strain evidence="12">PS1010</strain>
    </source>
</reference>
<protein>
    <recommendedName>
        <fullName evidence="3">Dynactin subunit 1</fullName>
    </recommendedName>
</protein>
<feature type="region of interest" description="Disordered" evidence="10">
    <location>
        <begin position="72"/>
        <end position="253"/>
    </location>
</feature>
<dbReference type="OrthoDB" id="2130750at2759"/>
<dbReference type="InterPro" id="IPR036859">
    <property type="entry name" value="CAP-Gly_dom_sf"/>
</dbReference>
<dbReference type="GO" id="GO:0007097">
    <property type="term" value="P:nuclear migration"/>
    <property type="evidence" value="ECO:0007669"/>
    <property type="project" value="TreeGrafter"/>
</dbReference>
<organism evidence="12 13">
    <name type="scientific">Caenorhabditis angaria</name>
    <dbReference type="NCBI Taxonomy" id="860376"/>
    <lineage>
        <taxon>Eukaryota</taxon>
        <taxon>Metazoa</taxon>
        <taxon>Ecdysozoa</taxon>
        <taxon>Nematoda</taxon>
        <taxon>Chromadorea</taxon>
        <taxon>Rhabditida</taxon>
        <taxon>Rhabditina</taxon>
        <taxon>Rhabditomorpha</taxon>
        <taxon>Rhabditoidea</taxon>
        <taxon>Rhabditidae</taxon>
        <taxon>Peloderinae</taxon>
        <taxon>Caenorhabditis</taxon>
    </lineage>
</organism>
<dbReference type="GO" id="GO:0030286">
    <property type="term" value="C:dynein complex"/>
    <property type="evidence" value="ECO:0007669"/>
    <property type="project" value="UniProtKB-KW"/>
</dbReference>
<feature type="compositionally biased region" description="Polar residues" evidence="10">
    <location>
        <begin position="212"/>
        <end position="222"/>
    </location>
</feature>
<dbReference type="GO" id="GO:0000132">
    <property type="term" value="P:establishment of mitotic spindle orientation"/>
    <property type="evidence" value="ECO:0007669"/>
    <property type="project" value="TreeGrafter"/>
</dbReference>
<gene>
    <name evidence="12" type="ORF">CAMP_LOCUS4110</name>
</gene>
<feature type="compositionally biased region" description="Polar residues" evidence="10">
    <location>
        <begin position="144"/>
        <end position="159"/>
    </location>
</feature>
<dbReference type="AlphaFoldDB" id="A0A9P1MWH6"/>
<feature type="domain" description="CAP-Gly" evidence="11">
    <location>
        <begin position="23"/>
        <end position="65"/>
    </location>
</feature>
<evidence type="ECO:0000256" key="4">
    <source>
        <dbReference type="ARBA" id="ARBA00022490"/>
    </source>
</evidence>
<feature type="region of interest" description="Disordered" evidence="10">
    <location>
        <begin position="950"/>
        <end position="969"/>
    </location>
</feature>
<dbReference type="GO" id="GO:0000922">
    <property type="term" value="C:spindle pole"/>
    <property type="evidence" value="ECO:0007669"/>
    <property type="project" value="TreeGrafter"/>
</dbReference>
<dbReference type="Gene3D" id="2.30.30.190">
    <property type="entry name" value="CAP Gly-rich-like domain"/>
    <property type="match status" value="1"/>
</dbReference>
<evidence type="ECO:0000259" key="11">
    <source>
        <dbReference type="PROSITE" id="PS50245"/>
    </source>
</evidence>
<dbReference type="SMART" id="SM01052">
    <property type="entry name" value="CAP_GLY"/>
    <property type="match status" value="1"/>
</dbReference>
<evidence type="ECO:0000313" key="12">
    <source>
        <dbReference type="EMBL" id="CAI5441473.1"/>
    </source>
</evidence>
<keyword evidence="13" id="KW-1185">Reference proteome</keyword>
<evidence type="ECO:0000256" key="8">
    <source>
        <dbReference type="ARBA" id="ARBA00023212"/>
    </source>
</evidence>
<feature type="coiled-coil region" evidence="9">
    <location>
        <begin position="564"/>
        <end position="591"/>
    </location>
</feature>
<feature type="compositionally biased region" description="Polar residues" evidence="10">
    <location>
        <begin position="96"/>
        <end position="109"/>
    </location>
</feature>
<dbReference type="EMBL" id="CANHGI010000002">
    <property type="protein sequence ID" value="CAI5441473.1"/>
    <property type="molecule type" value="Genomic_DNA"/>
</dbReference>
<evidence type="ECO:0000256" key="5">
    <source>
        <dbReference type="ARBA" id="ARBA00022701"/>
    </source>
</evidence>
<keyword evidence="4" id="KW-0963">Cytoplasm</keyword>
<comment type="similarity">
    <text evidence="2">Belongs to the dynactin 150 kDa subunit family.</text>
</comment>
<evidence type="ECO:0000256" key="10">
    <source>
        <dbReference type="SAM" id="MobiDB-lite"/>
    </source>
</evidence>
<dbReference type="Proteomes" id="UP001152747">
    <property type="component" value="Unassembled WGS sequence"/>
</dbReference>
<dbReference type="GO" id="GO:0051301">
    <property type="term" value="P:cell division"/>
    <property type="evidence" value="ECO:0007669"/>
    <property type="project" value="UniProtKB-KW"/>
</dbReference>
<dbReference type="GO" id="GO:0030424">
    <property type="term" value="C:axon"/>
    <property type="evidence" value="ECO:0007669"/>
    <property type="project" value="TreeGrafter"/>
</dbReference>
<keyword evidence="5" id="KW-0493">Microtubule</keyword>
<comment type="subcellular location">
    <subcellularLocation>
        <location evidence="1">Cytoplasm</location>
        <location evidence="1">Cytoskeleton</location>
    </subcellularLocation>
</comment>
<dbReference type="GO" id="GO:0000776">
    <property type="term" value="C:kinetochore"/>
    <property type="evidence" value="ECO:0007669"/>
    <property type="project" value="TreeGrafter"/>
</dbReference>
<feature type="compositionally biased region" description="Low complexity" evidence="10">
    <location>
        <begin position="232"/>
        <end position="247"/>
    </location>
</feature>
<comment type="caution">
    <text evidence="12">The sequence shown here is derived from an EMBL/GenBank/DDBJ whole genome shotgun (WGS) entry which is preliminary data.</text>
</comment>
<feature type="coiled-coil region" evidence="9">
    <location>
        <begin position="975"/>
        <end position="1087"/>
    </location>
</feature>
<name>A0A9P1MWH6_9PELO</name>
<accession>A0A9P1MWH6</accession>